<dbReference type="FunCoup" id="E2BGN1">
    <property type="interactions" value="229"/>
</dbReference>
<keyword evidence="5" id="KW-0472">Membrane</keyword>
<organism evidence="7">
    <name type="scientific">Harpegnathos saltator</name>
    <name type="common">Jerdon's jumping ant</name>
    <dbReference type="NCBI Taxonomy" id="610380"/>
    <lineage>
        <taxon>Eukaryota</taxon>
        <taxon>Metazoa</taxon>
        <taxon>Ecdysozoa</taxon>
        <taxon>Arthropoda</taxon>
        <taxon>Hexapoda</taxon>
        <taxon>Insecta</taxon>
        <taxon>Pterygota</taxon>
        <taxon>Neoptera</taxon>
        <taxon>Endopterygota</taxon>
        <taxon>Hymenoptera</taxon>
        <taxon>Apocrita</taxon>
        <taxon>Aculeata</taxon>
        <taxon>Formicoidea</taxon>
        <taxon>Formicidae</taxon>
        <taxon>Ponerinae</taxon>
        <taxon>Ponerini</taxon>
        <taxon>Harpegnathos</taxon>
    </lineage>
</organism>
<comment type="subcellular location">
    <subcellularLocation>
        <location evidence="5">Membrane</location>
        <topology evidence="5">Single-pass membrane protein</topology>
    </subcellularLocation>
</comment>
<dbReference type="PANTHER" id="PTHR48043:SF145">
    <property type="entry name" value="FI06409P-RELATED"/>
    <property type="match status" value="1"/>
</dbReference>
<dbReference type="Gene3D" id="3.40.50.2000">
    <property type="entry name" value="Glycogen Phosphorylase B"/>
    <property type="match status" value="1"/>
</dbReference>
<dbReference type="InterPro" id="IPR035595">
    <property type="entry name" value="UDP_glycos_trans_CS"/>
</dbReference>
<feature type="signal peptide" evidence="5">
    <location>
        <begin position="1"/>
        <end position="19"/>
    </location>
</feature>
<dbReference type="PANTHER" id="PTHR48043">
    <property type="entry name" value="EG:EG0003.4 PROTEIN-RELATED"/>
    <property type="match status" value="1"/>
</dbReference>
<dbReference type="InterPro" id="IPR002213">
    <property type="entry name" value="UDP_glucos_trans"/>
</dbReference>
<feature type="chain" id="PRO_5005127670" description="UDP-glucuronosyltransferase" evidence="5">
    <location>
        <begin position="20"/>
        <end position="522"/>
    </location>
</feature>
<comment type="similarity">
    <text evidence="1 4">Belongs to the UDP-glycosyltransferase family.</text>
</comment>
<evidence type="ECO:0000256" key="4">
    <source>
        <dbReference type="RuleBase" id="RU003718"/>
    </source>
</evidence>
<keyword evidence="3 4" id="KW-0808">Transferase</keyword>
<dbReference type="Pfam" id="PF00201">
    <property type="entry name" value="UDPGT"/>
    <property type="match status" value="1"/>
</dbReference>
<dbReference type="EMBL" id="GL448193">
    <property type="protein sequence ID" value="EFN85159.1"/>
    <property type="molecule type" value="Genomic_DNA"/>
</dbReference>
<keyword evidence="5" id="KW-1133">Transmembrane helix</keyword>
<dbReference type="PhylomeDB" id="E2BGN1"/>
<evidence type="ECO:0000256" key="2">
    <source>
        <dbReference type="ARBA" id="ARBA00022676"/>
    </source>
</evidence>
<keyword evidence="2 4" id="KW-0328">Glycosyltransferase</keyword>
<dbReference type="InParanoid" id="E2BGN1"/>
<dbReference type="InterPro" id="IPR050271">
    <property type="entry name" value="UDP-glycosyltransferase"/>
</dbReference>
<reference evidence="6 7" key="1">
    <citation type="journal article" date="2010" name="Science">
        <title>Genomic comparison of the ants Camponotus floridanus and Harpegnathos saltator.</title>
        <authorList>
            <person name="Bonasio R."/>
            <person name="Zhang G."/>
            <person name="Ye C."/>
            <person name="Mutti N.S."/>
            <person name="Fang X."/>
            <person name="Qin N."/>
            <person name="Donahue G."/>
            <person name="Yang P."/>
            <person name="Li Q."/>
            <person name="Li C."/>
            <person name="Zhang P."/>
            <person name="Huang Z."/>
            <person name="Berger S.L."/>
            <person name="Reinberg D."/>
            <person name="Wang J."/>
            <person name="Liebig J."/>
        </authorList>
    </citation>
    <scope>NUCLEOTIDE SEQUENCE [LARGE SCALE GENOMIC DNA]</scope>
    <source>
        <strain evidence="6 7">R22 G/1</strain>
    </source>
</reference>
<dbReference type="EC" id="2.4.1.17" evidence="5"/>
<proteinExistence type="inferred from homology"/>
<dbReference type="OrthoDB" id="5835829at2759"/>
<dbReference type="KEGG" id="hst:105182587"/>
<protein>
    <recommendedName>
        <fullName evidence="5">UDP-glucuronosyltransferase</fullName>
        <ecNumber evidence="5">2.4.1.17</ecNumber>
    </recommendedName>
</protein>
<dbReference type="OMA" id="WMPQIKI"/>
<name>E2BGN1_HARSA</name>
<accession>E2BGN1</accession>
<keyword evidence="5" id="KW-0732">Signal</keyword>
<feature type="transmembrane region" description="Helical" evidence="5">
    <location>
        <begin position="472"/>
        <end position="505"/>
    </location>
</feature>
<dbReference type="Proteomes" id="UP000008237">
    <property type="component" value="Unassembled WGS sequence"/>
</dbReference>
<sequence length="522" mass="59622">MRLSTVIIHCLVYLTVCDGYRFLGVFPFQGKSHFVMFEALMKGIASKGHQVDVISTYPLKKPYPNYNDIVKLRPSMQLVNNMTFEMMHQIISVNIAHAVATLGGNDVCNHLSKPEILNLIRNPPKDPPYDAVLIELFGASCYGIIGYLWNVPIIGVSTTTLYPWLHRLVGQPENLAYVTNNCMNFVSNMNFWQRISNTLLSSYYKWVFYSTTTSVQDNIIREHFGPGLPSVRELEMQVALILVNTHISLNGIKPTVPAIVDVAGLHVYNDDLELQPDMEKWMNNSKHGFVYFTFGSMIMIESFPEQFLKVLYASLGKIAPIRVLMKVPSPEKLPPNLPSNIHTFRWIQQLKILKHHNIKAFITHGGLMGTQEAIVCGVPMIGIPLFADQFDNIDRYVSRNIAVRVNIEGITEEIMDTALNAVIWDPLYRESARNLSRRFLDRPMNSLDTAIYWIEYIIKYGSGVLRSPALELFWWQLYLVDVIGFLMICTIAAIIIVIFVMRFILGMINREFYSSKHSQKID</sequence>
<evidence type="ECO:0000256" key="3">
    <source>
        <dbReference type="ARBA" id="ARBA00022679"/>
    </source>
</evidence>
<dbReference type="GO" id="GO:0015020">
    <property type="term" value="F:glucuronosyltransferase activity"/>
    <property type="evidence" value="ECO:0007669"/>
    <property type="project" value="UniProtKB-EC"/>
</dbReference>
<comment type="catalytic activity">
    <reaction evidence="5">
        <text>glucuronate acceptor + UDP-alpha-D-glucuronate = acceptor beta-D-glucuronoside + UDP + H(+)</text>
        <dbReference type="Rhea" id="RHEA:21032"/>
        <dbReference type="ChEBI" id="CHEBI:15378"/>
        <dbReference type="ChEBI" id="CHEBI:58052"/>
        <dbReference type="ChEBI" id="CHEBI:58223"/>
        <dbReference type="ChEBI" id="CHEBI:132367"/>
        <dbReference type="ChEBI" id="CHEBI:132368"/>
        <dbReference type="EC" id="2.4.1.17"/>
    </reaction>
</comment>
<evidence type="ECO:0000313" key="6">
    <source>
        <dbReference type="EMBL" id="EFN85159.1"/>
    </source>
</evidence>
<dbReference type="AlphaFoldDB" id="E2BGN1"/>
<dbReference type="CDD" id="cd03784">
    <property type="entry name" value="GT1_Gtf-like"/>
    <property type="match status" value="1"/>
</dbReference>
<dbReference type="SUPFAM" id="SSF53756">
    <property type="entry name" value="UDP-Glycosyltransferase/glycogen phosphorylase"/>
    <property type="match status" value="1"/>
</dbReference>
<evidence type="ECO:0000256" key="1">
    <source>
        <dbReference type="ARBA" id="ARBA00009995"/>
    </source>
</evidence>
<gene>
    <name evidence="6" type="ORF">EAI_01243</name>
</gene>
<dbReference type="FunFam" id="3.40.50.2000:FF:000050">
    <property type="entry name" value="UDP-glucuronosyltransferase"/>
    <property type="match status" value="1"/>
</dbReference>
<keyword evidence="7" id="KW-1185">Reference proteome</keyword>
<dbReference type="PROSITE" id="PS00375">
    <property type="entry name" value="UDPGT"/>
    <property type="match status" value="1"/>
</dbReference>
<dbReference type="GO" id="GO:0016020">
    <property type="term" value="C:membrane"/>
    <property type="evidence" value="ECO:0007669"/>
    <property type="project" value="UniProtKB-SubCell"/>
</dbReference>
<evidence type="ECO:0000313" key="7">
    <source>
        <dbReference type="Proteomes" id="UP000008237"/>
    </source>
</evidence>
<evidence type="ECO:0000256" key="5">
    <source>
        <dbReference type="RuleBase" id="RU362059"/>
    </source>
</evidence>
<dbReference type="STRING" id="610380.E2BGN1"/>
<keyword evidence="5" id="KW-0812">Transmembrane</keyword>